<comment type="caution">
    <text evidence="11">The sequence shown here is derived from an EMBL/GenBank/DDBJ whole genome shotgun (WGS) entry which is preliminary data.</text>
</comment>
<dbReference type="InterPro" id="IPR027417">
    <property type="entry name" value="P-loop_NTPase"/>
</dbReference>
<keyword evidence="8" id="KW-0234">DNA repair</keyword>
<comment type="subcellular location">
    <subcellularLocation>
        <location evidence="1">Nucleus</location>
    </subcellularLocation>
</comment>
<dbReference type="Gene3D" id="3.40.50.300">
    <property type="entry name" value="P-loop containing nucleotide triphosphate hydrolases"/>
    <property type="match status" value="1"/>
</dbReference>
<evidence type="ECO:0000256" key="3">
    <source>
        <dbReference type="ARBA" id="ARBA00022741"/>
    </source>
</evidence>
<sequence>MTIFIGLLKFNSYKINPPEKLGTEKLEKVMAALRCLECDYPLIDSDFRNFCASHNIISVEDFLLHDLYVLVISTEQHHNSERLKEGITQVLTIINKQHQPWVDGQELLDDALQNKRFLPTGCRSIDTFLHGGLREGYLTELVGTSSSGKTQICLQAASAVAKSWGKIVFVDSGNSFSPKRVAQFVTQTSDLSAYEIHLPIGFSLLLVGQIEYAFSNSVTYAALHIYREVVFDQDMHATNFMYVTEDVLCMLSVVHMNNMAAEIIMQVFVPNFSTPSSLSQVDKSLQQVMKNIVCFSVFDIFTLFEVLHQLKNNLRSQKDEHIRMLIIDSISSLIAPILGGSAHGHALMLSAGFLLKRLAHEHDISILVTNHMVAGERGTSKPALGESWRSIPHVSLLLSKDHISNISSISVLRHPHMATGDRVEFELQ</sequence>
<dbReference type="Pfam" id="PF08423">
    <property type="entry name" value="Rad51"/>
    <property type="match status" value="1"/>
</dbReference>
<evidence type="ECO:0000256" key="7">
    <source>
        <dbReference type="ARBA" id="ARBA00023172"/>
    </source>
</evidence>
<evidence type="ECO:0000313" key="12">
    <source>
        <dbReference type="Proteomes" id="UP000826656"/>
    </source>
</evidence>
<keyword evidence="12" id="KW-1185">Reference proteome</keyword>
<dbReference type="Proteomes" id="UP000826656">
    <property type="component" value="Unassembled WGS sequence"/>
</dbReference>
<evidence type="ECO:0000256" key="5">
    <source>
        <dbReference type="ARBA" id="ARBA00022840"/>
    </source>
</evidence>
<evidence type="ECO:0000259" key="10">
    <source>
        <dbReference type="PROSITE" id="PS50162"/>
    </source>
</evidence>
<evidence type="ECO:0000256" key="2">
    <source>
        <dbReference type="ARBA" id="ARBA00007095"/>
    </source>
</evidence>
<keyword evidence="3" id="KW-0547">Nucleotide-binding</keyword>
<protein>
    <recommendedName>
        <fullName evidence="10">RecA family profile 1 domain-containing protein</fullName>
    </recommendedName>
</protein>
<dbReference type="PROSITE" id="PS50162">
    <property type="entry name" value="RECA_2"/>
    <property type="match status" value="1"/>
</dbReference>
<keyword evidence="4" id="KW-0227">DNA damage</keyword>
<dbReference type="InterPro" id="IPR047323">
    <property type="entry name" value="Rad51D_C"/>
</dbReference>
<evidence type="ECO:0000256" key="4">
    <source>
        <dbReference type="ARBA" id="ARBA00022763"/>
    </source>
</evidence>
<dbReference type="EMBL" id="JAIVGD010000003">
    <property type="protein sequence ID" value="KAH0777404.1"/>
    <property type="molecule type" value="Genomic_DNA"/>
</dbReference>
<keyword evidence="7" id="KW-0233">DNA recombination</keyword>
<evidence type="ECO:0000256" key="1">
    <source>
        <dbReference type="ARBA" id="ARBA00004123"/>
    </source>
</evidence>
<dbReference type="CDD" id="cd19489">
    <property type="entry name" value="Rad51D"/>
    <property type="match status" value="1"/>
</dbReference>
<keyword evidence="9" id="KW-0539">Nucleus</keyword>
<dbReference type="SUPFAM" id="SSF52540">
    <property type="entry name" value="P-loop containing nucleoside triphosphate hydrolases"/>
    <property type="match status" value="1"/>
</dbReference>
<feature type="domain" description="RecA family profile 1" evidence="10">
    <location>
        <begin position="114"/>
        <end position="372"/>
    </location>
</feature>
<accession>A0ABQ7WBJ1</accession>
<name>A0ABQ7WBJ1_SOLTU</name>
<evidence type="ECO:0000256" key="6">
    <source>
        <dbReference type="ARBA" id="ARBA00023125"/>
    </source>
</evidence>
<evidence type="ECO:0000313" key="11">
    <source>
        <dbReference type="EMBL" id="KAH0777404.1"/>
    </source>
</evidence>
<dbReference type="InterPro" id="IPR051988">
    <property type="entry name" value="HRR_RAD51_Paralog"/>
</dbReference>
<organism evidence="11 12">
    <name type="scientific">Solanum tuberosum</name>
    <name type="common">Potato</name>
    <dbReference type="NCBI Taxonomy" id="4113"/>
    <lineage>
        <taxon>Eukaryota</taxon>
        <taxon>Viridiplantae</taxon>
        <taxon>Streptophyta</taxon>
        <taxon>Embryophyta</taxon>
        <taxon>Tracheophyta</taxon>
        <taxon>Spermatophyta</taxon>
        <taxon>Magnoliopsida</taxon>
        <taxon>eudicotyledons</taxon>
        <taxon>Gunneridae</taxon>
        <taxon>Pentapetalae</taxon>
        <taxon>asterids</taxon>
        <taxon>lamiids</taxon>
        <taxon>Solanales</taxon>
        <taxon>Solanaceae</taxon>
        <taxon>Solanoideae</taxon>
        <taxon>Solaneae</taxon>
        <taxon>Solanum</taxon>
    </lineage>
</organism>
<comment type="similarity">
    <text evidence="2">Belongs to the RecA family. RAD51 subfamily.</text>
</comment>
<evidence type="ECO:0000256" key="9">
    <source>
        <dbReference type="ARBA" id="ARBA00023242"/>
    </source>
</evidence>
<dbReference type="InterPro" id="IPR013632">
    <property type="entry name" value="Rad51_C"/>
</dbReference>
<dbReference type="PANTHER" id="PTHR46457:SF1">
    <property type="entry name" value="DNA REPAIR PROTEIN RAD51 HOMOLOG 4"/>
    <property type="match status" value="1"/>
</dbReference>
<keyword evidence="5" id="KW-0067">ATP-binding</keyword>
<dbReference type="PANTHER" id="PTHR46457">
    <property type="entry name" value="DNA REPAIR PROTEIN RAD51 HOMOLOG 4"/>
    <property type="match status" value="1"/>
</dbReference>
<keyword evidence="6" id="KW-0238">DNA-binding</keyword>
<reference evidence="11 12" key="1">
    <citation type="journal article" date="2021" name="bioRxiv">
        <title>Chromosome-scale and haplotype-resolved genome assembly of a tetraploid potato cultivar.</title>
        <authorList>
            <person name="Sun H."/>
            <person name="Jiao W.-B."/>
            <person name="Krause K."/>
            <person name="Campoy J.A."/>
            <person name="Goel M."/>
            <person name="Folz-Donahue K."/>
            <person name="Kukat C."/>
            <person name="Huettel B."/>
            <person name="Schneeberger K."/>
        </authorList>
    </citation>
    <scope>NUCLEOTIDE SEQUENCE [LARGE SCALE GENOMIC DNA]</scope>
    <source>
        <strain evidence="11">SolTubOtavaFocal</strain>
        <tissue evidence="11">Leaves</tissue>
    </source>
</reference>
<dbReference type="InterPro" id="IPR020588">
    <property type="entry name" value="RecA_ATP-bd"/>
</dbReference>
<gene>
    <name evidence="11" type="ORF">KY290_008815</name>
</gene>
<evidence type="ECO:0000256" key="8">
    <source>
        <dbReference type="ARBA" id="ARBA00023204"/>
    </source>
</evidence>
<proteinExistence type="inferred from homology"/>